<dbReference type="SMART" id="SM00967">
    <property type="entry name" value="SpoU_sub_bind"/>
    <property type="match status" value="1"/>
</dbReference>
<dbReference type="Pfam" id="PF00588">
    <property type="entry name" value="SpoU_methylase"/>
    <property type="match status" value="1"/>
</dbReference>
<accession>A0A845QZZ9</accession>
<dbReference type="NCBIfam" id="TIGR00186">
    <property type="entry name" value="rRNA_methyl_3"/>
    <property type="match status" value="1"/>
</dbReference>
<gene>
    <name evidence="5" type="primary">rlmB</name>
    <name evidence="5" type="ORF">D3Z33_14385</name>
</gene>
<dbReference type="InterPro" id="IPR013123">
    <property type="entry name" value="SpoU_subst-bd"/>
</dbReference>
<dbReference type="InterPro" id="IPR029026">
    <property type="entry name" value="tRNA_m1G_MTases_N"/>
</dbReference>
<dbReference type="SUPFAM" id="SSF75217">
    <property type="entry name" value="alpha/beta knot"/>
    <property type="match status" value="1"/>
</dbReference>
<name>A0A845QZZ9_9CLOT</name>
<dbReference type="AlphaFoldDB" id="A0A845QZZ9"/>
<comment type="caution">
    <text evidence="5">The sequence shown here is derived from an EMBL/GenBank/DDBJ whole genome shotgun (WGS) entry which is preliminary data.</text>
</comment>
<dbReference type="OrthoDB" id="9794400at2"/>
<dbReference type="RefSeq" id="WP_160198508.1">
    <property type="nucleotide sequence ID" value="NZ_QXXA01000018.1"/>
</dbReference>
<dbReference type="InterPro" id="IPR029028">
    <property type="entry name" value="Alpha/beta_knot_MTases"/>
</dbReference>
<evidence type="ECO:0000259" key="4">
    <source>
        <dbReference type="SMART" id="SM00967"/>
    </source>
</evidence>
<evidence type="ECO:0000256" key="2">
    <source>
        <dbReference type="ARBA" id="ARBA00022603"/>
    </source>
</evidence>
<dbReference type="InterPro" id="IPR029064">
    <property type="entry name" value="Ribosomal_eL30-like_sf"/>
</dbReference>
<dbReference type="EMBL" id="QXXA01000018">
    <property type="protein sequence ID" value="NBI08045.1"/>
    <property type="molecule type" value="Genomic_DNA"/>
</dbReference>
<dbReference type="Gene3D" id="3.30.1330.30">
    <property type="match status" value="1"/>
</dbReference>
<evidence type="ECO:0000313" key="5">
    <source>
        <dbReference type="EMBL" id="NBI08045.1"/>
    </source>
</evidence>
<dbReference type="InterPro" id="IPR001537">
    <property type="entry name" value="SpoU_MeTrfase"/>
</dbReference>
<dbReference type="GO" id="GO:0032259">
    <property type="term" value="P:methylation"/>
    <property type="evidence" value="ECO:0007669"/>
    <property type="project" value="UniProtKB-KW"/>
</dbReference>
<dbReference type="Gene3D" id="3.40.1280.10">
    <property type="match status" value="1"/>
</dbReference>
<protein>
    <submittedName>
        <fullName evidence="5">23S rRNA (Guanosine(2251)-2'-O)-methyltransferase RlmB</fullName>
    </submittedName>
</protein>
<proteinExistence type="inferred from homology"/>
<reference evidence="5 6" key="1">
    <citation type="submission" date="2018-08" db="EMBL/GenBank/DDBJ databases">
        <title>Murine metabolic-syndrome-specific gut microbial biobank.</title>
        <authorList>
            <person name="Liu C."/>
        </authorList>
    </citation>
    <scope>NUCLEOTIDE SEQUENCE [LARGE SCALE GENOMIC DNA]</scope>
    <source>
        <strain evidence="5 6">583</strain>
    </source>
</reference>
<dbReference type="GO" id="GO:0006396">
    <property type="term" value="P:RNA processing"/>
    <property type="evidence" value="ECO:0007669"/>
    <property type="project" value="InterPro"/>
</dbReference>
<organism evidence="5 6">
    <name type="scientific">Senegalia massiliensis</name>
    <dbReference type="NCBI Taxonomy" id="1720316"/>
    <lineage>
        <taxon>Bacteria</taxon>
        <taxon>Bacillati</taxon>
        <taxon>Bacillota</taxon>
        <taxon>Clostridia</taxon>
        <taxon>Eubacteriales</taxon>
        <taxon>Clostridiaceae</taxon>
        <taxon>Senegalia</taxon>
    </lineage>
</organism>
<dbReference type="Proteomes" id="UP000467132">
    <property type="component" value="Unassembled WGS sequence"/>
</dbReference>
<evidence type="ECO:0000256" key="3">
    <source>
        <dbReference type="ARBA" id="ARBA00022679"/>
    </source>
</evidence>
<dbReference type="Pfam" id="PF08032">
    <property type="entry name" value="SpoU_sub_bind"/>
    <property type="match status" value="1"/>
</dbReference>
<dbReference type="GO" id="GO:0008173">
    <property type="term" value="F:RNA methyltransferase activity"/>
    <property type="evidence" value="ECO:0007669"/>
    <property type="project" value="InterPro"/>
</dbReference>
<feature type="domain" description="RNA 2-O ribose methyltransferase substrate binding" evidence="4">
    <location>
        <begin position="6"/>
        <end position="81"/>
    </location>
</feature>
<evidence type="ECO:0000256" key="1">
    <source>
        <dbReference type="ARBA" id="ARBA00007228"/>
    </source>
</evidence>
<dbReference type="SUPFAM" id="SSF55315">
    <property type="entry name" value="L30e-like"/>
    <property type="match status" value="1"/>
</dbReference>
<dbReference type="GO" id="GO:0005829">
    <property type="term" value="C:cytosol"/>
    <property type="evidence" value="ECO:0007669"/>
    <property type="project" value="TreeGrafter"/>
</dbReference>
<keyword evidence="6" id="KW-1185">Reference proteome</keyword>
<comment type="similarity">
    <text evidence="1">Belongs to the class IV-like SAM-binding methyltransferase superfamily. RNA methyltransferase TrmH family.</text>
</comment>
<dbReference type="FunFam" id="3.40.1280.10:FF:000008">
    <property type="entry name" value="Group 3 RNA methyltransferase TrmH"/>
    <property type="match status" value="1"/>
</dbReference>
<dbReference type="InterPro" id="IPR004441">
    <property type="entry name" value="rRNA_MeTrfase_TrmH"/>
</dbReference>
<keyword evidence="3 5" id="KW-0808">Transferase</keyword>
<dbReference type="PANTHER" id="PTHR46429">
    <property type="entry name" value="23S RRNA (GUANOSINE-2'-O-)-METHYLTRANSFERASE RLMB"/>
    <property type="match status" value="1"/>
</dbReference>
<dbReference type="CDD" id="cd18103">
    <property type="entry name" value="SpoU-like_RlmB"/>
    <property type="match status" value="1"/>
</dbReference>
<evidence type="ECO:0000313" key="6">
    <source>
        <dbReference type="Proteomes" id="UP000467132"/>
    </source>
</evidence>
<sequence>MNTNDYIEGRNPVIEALKSGREIEKIFIEDGNKTGSINEIKKLAKSRGIIIQYVHKNKLNQISSTNSHQGVIAISSSHTYKNIEDVFALAKRRSEDPFIIILDEIKDPHNLGSIMRTAECVGAHGIIIPKRRSVGLTSTVAKTSAGAIEYMPVVKVSNIANTIDVLKEEGVWIYGADMAGSADYYNTNLTGPIGIVIGSEGNGIGRLVKEKCDELVKIPIKGKVSSLNASVAASIIMYDVNRQRGLKK</sequence>
<dbReference type="GO" id="GO:0003723">
    <property type="term" value="F:RNA binding"/>
    <property type="evidence" value="ECO:0007669"/>
    <property type="project" value="InterPro"/>
</dbReference>
<keyword evidence="2 5" id="KW-0489">Methyltransferase</keyword>
<dbReference type="PANTHER" id="PTHR46429:SF1">
    <property type="entry name" value="23S RRNA (GUANOSINE-2'-O-)-METHYLTRANSFERASE RLMB"/>
    <property type="match status" value="1"/>
</dbReference>